<dbReference type="InterPro" id="IPR036259">
    <property type="entry name" value="MFS_trans_sf"/>
</dbReference>
<dbReference type="Pfam" id="PF07690">
    <property type="entry name" value="MFS_1"/>
    <property type="match status" value="1"/>
</dbReference>
<dbReference type="AlphaFoldDB" id="A0AB39YAS8"/>
<evidence type="ECO:0000256" key="1">
    <source>
        <dbReference type="ARBA" id="ARBA00004651"/>
    </source>
</evidence>
<evidence type="ECO:0000256" key="4">
    <source>
        <dbReference type="ARBA" id="ARBA00022692"/>
    </source>
</evidence>
<accession>A0AB39YAS8</accession>
<evidence type="ECO:0000259" key="8">
    <source>
        <dbReference type="PROSITE" id="PS50850"/>
    </source>
</evidence>
<keyword evidence="3" id="KW-1003">Cell membrane</keyword>
<dbReference type="PANTHER" id="PTHR23517">
    <property type="entry name" value="RESISTANCE PROTEIN MDTM, PUTATIVE-RELATED-RELATED"/>
    <property type="match status" value="1"/>
</dbReference>
<keyword evidence="5 7" id="KW-1133">Transmembrane helix</keyword>
<feature type="transmembrane region" description="Helical" evidence="7">
    <location>
        <begin position="29"/>
        <end position="53"/>
    </location>
</feature>
<feature type="transmembrane region" description="Helical" evidence="7">
    <location>
        <begin position="391"/>
        <end position="412"/>
    </location>
</feature>
<evidence type="ECO:0000256" key="7">
    <source>
        <dbReference type="SAM" id="Phobius"/>
    </source>
</evidence>
<dbReference type="InterPro" id="IPR011701">
    <property type="entry name" value="MFS"/>
</dbReference>
<feature type="transmembrane region" description="Helical" evidence="7">
    <location>
        <begin position="223"/>
        <end position="247"/>
    </location>
</feature>
<feature type="transmembrane region" description="Helical" evidence="7">
    <location>
        <begin position="183"/>
        <end position="202"/>
    </location>
</feature>
<name>A0AB39YAS8_9ACTN</name>
<proteinExistence type="predicted"/>
<dbReference type="EMBL" id="CP165727">
    <property type="protein sequence ID" value="XDV67189.1"/>
    <property type="molecule type" value="Genomic_DNA"/>
</dbReference>
<dbReference type="PROSITE" id="PS50850">
    <property type="entry name" value="MFS"/>
    <property type="match status" value="1"/>
</dbReference>
<evidence type="ECO:0000256" key="3">
    <source>
        <dbReference type="ARBA" id="ARBA00022475"/>
    </source>
</evidence>
<dbReference type="InterPro" id="IPR050171">
    <property type="entry name" value="MFS_Transporters"/>
</dbReference>
<comment type="subcellular location">
    <subcellularLocation>
        <location evidence="1">Cell membrane</location>
        <topology evidence="1">Multi-pass membrane protein</topology>
    </subcellularLocation>
</comment>
<evidence type="ECO:0000256" key="2">
    <source>
        <dbReference type="ARBA" id="ARBA00022448"/>
    </source>
</evidence>
<evidence type="ECO:0000256" key="6">
    <source>
        <dbReference type="ARBA" id="ARBA00023136"/>
    </source>
</evidence>
<feature type="transmembrane region" description="Helical" evidence="7">
    <location>
        <begin position="94"/>
        <end position="112"/>
    </location>
</feature>
<dbReference type="Gene3D" id="1.20.1250.20">
    <property type="entry name" value="MFS general substrate transporter like domains"/>
    <property type="match status" value="1"/>
</dbReference>
<sequence length="421" mass="42243">MAELSRTTTGVPAGPAAQAAAAAPRGSGFWVVGAVLVLLMLSSSVPSALYVLYQERWGLSSGMITVVFALYAVTVLAGLLLFGSLSDTLGRRPVLGVGLVLAMVSMGMFAGARGLGLLLAARAVQGLAVGLATGAMGAALLELTPRSRPALGAQVNSAGPTVGIGLGGIGAGLLVQYAPAPTVLSYLLLVAAFAVTLVGVVRMRESAPGTRSGGRMRISARRIHVPAAVRGRFAILVLTIVAVWSVGGFYLSLGPHLALSLLQSSNYLVGGATVALLAGAATAAQLLLGRTEALRTAVLGLCGLLAGLGLVLLALGLGSAPVFLVATAVLGSGWGAAFLGSFRALSALAEPAHRGELTAAVYVFAYLAMSVPAVLAGMLTNIHGLHRTSVGFMAAVAGVCALALFVTLRLAARTRAEGSTT</sequence>
<gene>
    <name evidence="9" type="ORF">AB5J51_31810</name>
</gene>
<dbReference type="GO" id="GO:0005886">
    <property type="term" value="C:plasma membrane"/>
    <property type="evidence" value="ECO:0007669"/>
    <property type="project" value="UniProtKB-SubCell"/>
</dbReference>
<feature type="domain" description="Major facilitator superfamily (MFS) profile" evidence="8">
    <location>
        <begin position="28"/>
        <end position="415"/>
    </location>
</feature>
<dbReference type="InterPro" id="IPR020846">
    <property type="entry name" value="MFS_dom"/>
</dbReference>
<evidence type="ECO:0000256" key="5">
    <source>
        <dbReference type="ARBA" id="ARBA00022989"/>
    </source>
</evidence>
<dbReference type="SUPFAM" id="SSF103473">
    <property type="entry name" value="MFS general substrate transporter"/>
    <property type="match status" value="1"/>
</dbReference>
<dbReference type="GO" id="GO:0022857">
    <property type="term" value="F:transmembrane transporter activity"/>
    <property type="evidence" value="ECO:0007669"/>
    <property type="project" value="InterPro"/>
</dbReference>
<dbReference type="PANTHER" id="PTHR23517:SF3">
    <property type="entry name" value="INTEGRAL MEMBRANE TRANSPORT PROTEIN"/>
    <property type="match status" value="1"/>
</dbReference>
<feature type="transmembrane region" description="Helical" evidence="7">
    <location>
        <begin position="323"/>
        <end position="345"/>
    </location>
</feature>
<keyword evidence="4 7" id="KW-0812">Transmembrane</keyword>
<reference evidence="9" key="1">
    <citation type="submission" date="2024-08" db="EMBL/GenBank/DDBJ databases">
        <authorList>
            <person name="Yu S.T."/>
        </authorList>
    </citation>
    <scope>NUCLEOTIDE SEQUENCE</scope>
    <source>
        <strain evidence="9">R33</strain>
    </source>
</reference>
<dbReference type="RefSeq" id="WP_369779181.1">
    <property type="nucleotide sequence ID" value="NZ_CP165727.1"/>
</dbReference>
<keyword evidence="2" id="KW-0813">Transport</keyword>
<evidence type="ECO:0000313" key="9">
    <source>
        <dbReference type="EMBL" id="XDV67189.1"/>
    </source>
</evidence>
<feature type="transmembrane region" description="Helical" evidence="7">
    <location>
        <begin position="124"/>
        <end position="143"/>
    </location>
</feature>
<keyword evidence="6 7" id="KW-0472">Membrane</keyword>
<protein>
    <submittedName>
        <fullName evidence="9">MFS transporter</fullName>
    </submittedName>
</protein>
<feature type="transmembrane region" description="Helical" evidence="7">
    <location>
        <begin position="267"/>
        <end position="289"/>
    </location>
</feature>
<organism evidence="9">
    <name type="scientific">Streptomyces sp. R33</name>
    <dbReference type="NCBI Taxonomy" id="3238629"/>
    <lineage>
        <taxon>Bacteria</taxon>
        <taxon>Bacillati</taxon>
        <taxon>Actinomycetota</taxon>
        <taxon>Actinomycetes</taxon>
        <taxon>Kitasatosporales</taxon>
        <taxon>Streptomycetaceae</taxon>
        <taxon>Streptomyces</taxon>
    </lineage>
</organism>
<feature type="transmembrane region" description="Helical" evidence="7">
    <location>
        <begin position="357"/>
        <end position="379"/>
    </location>
</feature>
<feature type="transmembrane region" description="Helical" evidence="7">
    <location>
        <begin position="296"/>
        <end position="317"/>
    </location>
</feature>
<feature type="transmembrane region" description="Helical" evidence="7">
    <location>
        <begin position="155"/>
        <end position="177"/>
    </location>
</feature>
<feature type="transmembrane region" description="Helical" evidence="7">
    <location>
        <begin position="59"/>
        <end position="82"/>
    </location>
</feature>